<keyword evidence="3" id="KW-1185">Reference proteome</keyword>
<proteinExistence type="predicted"/>
<dbReference type="EMBL" id="QTJU01000008">
    <property type="protein sequence ID" value="RFM26640.1"/>
    <property type="molecule type" value="Genomic_DNA"/>
</dbReference>
<gene>
    <name evidence="2" type="ORF">DXN05_18905</name>
</gene>
<evidence type="ECO:0000313" key="2">
    <source>
        <dbReference type="EMBL" id="RFM26640.1"/>
    </source>
</evidence>
<reference evidence="2 3" key="1">
    <citation type="submission" date="2018-08" db="EMBL/GenBank/DDBJ databases">
        <title>Chitinophagaceae sp. K23C18032701, a novel bacterium isolated from forest soil.</title>
        <authorList>
            <person name="Wang C."/>
        </authorList>
    </citation>
    <scope>NUCLEOTIDE SEQUENCE [LARGE SCALE GENOMIC DNA]</scope>
    <source>
        <strain evidence="2 3">K23C18032701</strain>
    </source>
</reference>
<feature type="signal peptide" evidence="1">
    <location>
        <begin position="1"/>
        <end position="23"/>
    </location>
</feature>
<dbReference type="RefSeq" id="WP_116848844.1">
    <property type="nucleotide sequence ID" value="NZ_QTJU01000008.1"/>
</dbReference>
<keyword evidence="1" id="KW-0732">Signal</keyword>
<dbReference type="PROSITE" id="PS51257">
    <property type="entry name" value="PROKAR_LIPOPROTEIN"/>
    <property type="match status" value="1"/>
</dbReference>
<name>A0A3E1NF95_9BACT</name>
<dbReference type="Proteomes" id="UP000261284">
    <property type="component" value="Unassembled WGS sequence"/>
</dbReference>
<organism evidence="2 3">
    <name type="scientific">Deminuibacter soli</name>
    <dbReference type="NCBI Taxonomy" id="2291815"/>
    <lineage>
        <taxon>Bacteria</taxon>
        <taxon>Pseudomonadati</taxon>
        <taxon>Bacteroidota</taxon>
        <taxon>Chitinophagia</taxon>
        <taxon>Chitinophagales</taxon>
        <taxon>Chitinophagaceae</taxon>
        <taxon>Deminuibacter</taxon>
    </lineage>
</organism>
<feature type="chain" id="PRO_5017809139" description="Lipoprotein" evidence="1">
    <location>
        <begin position="24"/>
        <end position="215"/>
    </location>
</feature>
<accession>A0A3E1NF95</accession>
<dbReference type="AlphaFoldDB" id="A0A3E1NF95"/>
<comment type="caution">
    <text evidence="2">The sequence shown here is derived from an EMBL/GenBank/DDBJ whole genome shotgun (WGS) entry which is preliminary data.</text>
</comment>
<evidence type="ECO:0008006" key="4">
    <source>
        <dbReference type="Google" id="ProtNLM"/>
    </source>
</evidence>
<dbReference type="OrthoDB" id="670226at2"/>
<evidence type="ECO:0000256" key="1">
    <source>
        <dbReference type="SAM" id="SignalP"/>
    </source>
</evidence>
<evidence type="ECO:0000313" key="3">
    <source>
        <dbReference type="Proteomes" id="UP000261284"/>
    </source>
</evidence>
<protein>
    <recommendedName>
        <fullName evidence="4">Lipoprotein</fullName>
    </recommendedName>
</protein>
<sequence length="215" mass="23991">MNMRIFTFYCCLLLIFSCTGGLTKNTIVYQNDFEQGKGIGIELQNYDGSMFRTEDKVFTFNGSKVLGRMNNTALTLNLKQLPEHTYLRIMFDLYIHDRWEGNTVPNSAGSDIWNLKGEGNYIISTTFSNVDHLNQAFPYYFGSGVSPARGGSQDTLFPGVCASQTLPNGTTLYKMQYTITHSAATFTLSCNDALQGSLCDKSWSIDNLVISVLNN</sequence>